<protein>
    <recommendedName>
        <fullName evidence="3">DNA methylase</fullName>
    </recommendedName>
</protein>
<dbReference type="AlphaFoldDB" id="A0A097QW44"/>
<sequence length="615" mass="69812">MLLDKMTPEFTAEIVEKALIEKGQRLPHHSLHRWWSRRFAILYRAILASYLTDSKELVRESLDNPKAIEILARGKVFYEPFMGGGTGIIEAAIMGYHSIGIDINPVAVRIAKSTSNLLKGKVDAKEIESKGKTILRKTEEKLIETGWSWNVKGKIVSYIFITKGKIPSWIDKYSRNGKPIRILRCPYCGTIFESPRSSEKETCPHCGRSFEVTHKPKFRLGEGYPTQDGYTIWAAEVRERDGKKWRKRVLDAREILNWLRESHFKAMGKANKARKILDPIPLEDLMEGRRLKREGIKRFSQLFTTRQLATFVAFAEACKELGLDEELIEIFSVFLSESAKSSSLVAKWHSPIGEPVPAVAMKTYWVPEYTVETNPLARVPEKLAPLARNALASSIRRAVRIASSELRISRDVAVEAKIGDARTFVPDRPIDIAIVDPPYMDTVRSYASLSIVHYGAMRVFDEIVGISNDVILDNVERNEIPRDRTGFGEAMKLVFSNIERVLTPSGRVVLFYNRKSVIDWENILQASVESGLHPSVSYWVIGEPPGRLARSRLRGVFVVILTREKPTKSRIVFTKPLQRTSNAIFLDKKVEKSAMKALSNAIRRIYNDEVEVVVL</sequence>
<dbReference type="PROSITE" id="PS00092">
    <property type="entry name" value="N6_MTASE"/>
    <property type="match status" value="1"/>
</dbReference>
<dbReference type="InterPro" id="IPR029063">
    <property type="entry name" value="SAM-dependent_MTases_sf"/>
</dbReference>
<dbReference type="GO" id="GO:0008168">
    <property type="term" value="F:methyltransferase activity"/>
    <property type="evidence" value="ECO:0007669"/>
    <property type="project" value="InterPro"/>
</dbReference>
<organism evidence="1 2">
    <name type="scientific">Thermococcus eurythermalis</name>
    <dbReference type="NCBI Taxonomy" id="1505907"/>
    <lineage>
        <taxon>Archaea</taxon>
        <taxon>Methanobacteriati</taxon>
        <taxon>Methanobacteriota</taxon>
        <taxon>Thermococci</taxon>
        <taxon>Thermococcales</taxon>
        <taxon>Thermococcaceae</taxon>
        <taxon>Thermococcus</taxon>
    </lineage>
</organism>
<accession>A0A097QW44</accession>
<dbReference type="GO" id="GO:0003676">
    <property type="term" value="F:nucleic acid binding"/>
    <property type="evidence" value="ECO:0007669"/>
    <property type="project" value="InterPro"/>
</dbReference>
<dbReference type="GO" id="GO:0032259">
    <property type="term" value="P:methylation"/>
    <property type="evidence" value="ECO:0007669"/>
    <property type="project" value="InterPro"/>
</dbReference>
<dbReference type="Proteomes" id="UP000029980">
    <property type="component" value="Chromosome"/>
</dbReference>
<dbReference type="STRING" id="1505907.TEU_10315"/>
<reference evidence="1 2" key="1">
    <citation type="journal article" date="2015" name="Int. J. Syst. Evol. Microbiol.">
        <title>Thermococcus eurythermalis sp. nov., a conditional piezophilic hyperthermophilic archaeon with a wide temperature range isolated from an oil-immersed chimney in the Guaymas Basin.</title>
        <authorList>
            <person name="Zhao W."/>
            <person name="Zeng X."/>
            <person name="Xiao X."/>
        </authorList>
    </citation>
    <scope>NUCLEOTIDE SEQUENCE [LARGE SCALE GENOMIC DNA]</scope>
    <source>
        <strain evidence="1 2">A501</strain>
    </source>
</reference>
<dbReference type="EMBL" id="CP008887">
    <property type="protein sequence ID" value="AIU70695.1"/>
    <property type="molecule type" value="Genomic_DNA"/>
</dbReference>
<evidence type="ECO:0008006" key="3">
    <source>
        <dbReference type="Google" id="ProtNLM"/>
    </source>
</evidence>
<dbReference type="KEGG" id="teu:TEU_10315"/>
<proteinExistence type="predicted"/>
<dbReference type="Gene3D" id="3.40.50.150">
    <property type="entry name" value="Vaccinia Virus protein VP39"/>
    <property type="match status" value="2"/>
</dbReference>
<evidence type="ECO:0000313" key="2">
    <source>
        <dbReference type="Proteomes" id="UP000029980"/>
    </source>
</evidence>
<evidence type="ECO:0000313" key="1">
    <source>
        <dbReference type="EMBL" id="AIU70695.1"/>
    </source>
</evidence>
<name>A0A097QW44_9EURY</name>
<keyword evidence="2" id="KW-1185">Reference proteome</keyword>
<gene>
    <name evidence="1" type="ORF">TEU_10315</name>
</gene>
<dbReference type="SUPFAM" id="SSF53335">
    <property type="entry name" value="S-adenosyl-L-methionine-dependent methyltransferases"/>
    <property type="match status" value="1"/>
</dbReference>
<dbReference type="HOGENOM" id="CLU_007795_1_0_2"/>
<dbReference type="InterPro" id="IPR002052">
    <property type="entry name" value="DNA_methylase_N6_adenine_CS"/>
</dbReference>